<dbReference type="SUPFAM" id="SSF82199">
    <property type="entry name" value="SET domain"/>
    <property type="match status" value="1"/>
</dbReference>
<name>A0AAV9HRJ2_9PEZI</name>
<evidence type="ECO:0000313" key="4">
    <source>
        <dbReference type="EMBL" id="KAK4462223.1"/>
    </source>
</evidence>
<dbReference type="GO" id="GO:0008168">
    <property type="term" value="F:methyltransferase activity"/>
    <property type="evidence" value="ECO:0007669"/>
    <property type="project" value="UniProtKB-KW"/>
</dbReference>
<dbReference type="GO" id="GO:0032259">
    <property type="term" value="P:methylation"/>
    <property type="evidence" value="ECO:0007669"/>
    <property type="project" value="UniProtKB-KW"/>
</dbReference>
<evidence type="ECO:0000313" key="5">
    <source>
        <dbReference type="Proteomes" id="UP001321749"/>
    </source>
</evidence>
<evidence type="ECO:0000259" key="3">
    <source>
        <dbReference type="PROSITE" id="PS50280"/>
    </source>
</evidence>
<dbReference type="InterPro" id="IPR001214">
    <property type="entry name" value="SET_dom"/>
</dbReference>
<comment type="caution">
    <text evidence="4">The sequence shown here is derived from an EMBL/GenBank/DDBJ whole genome shotgun (WGS) entry which is preliminary data.</text>
</comment>
<dbReference type="PANTHER" id="PTHR47332">
    <property type="entry name" value="SET DOMAIN-CONTAINING PROTEIN 5"/>
    <property type="match status" value="1"/>
</dbReference>
<evidence type="ECO:0000256" key="2">
    <source>
        <dbReference type="SAM" id="SignalP"/>
    </source>
</evidence>
<accession>A0AAV9HRJ2</accession>
<dbReference type="PANTHER" id="PTHR47332:SF6">
    <property type="entry name" value="SET DOMAIN-CONTAINING PROTEIN"/>
    <property type="match status" value="1"/>
</dbReference>
<keyword evidence="2" id="KW-0732">Signal</keyword>
<gene>
    <name evidence="4" type="ORF">QBC42DRAFT_327333</name>
</gene>
<dbReference type="Gene3D" id="2.170.270.10">
    <property type="entry name" value="SET domain"/>
    <property type="match status" value="1"/>
</dbReference>
<reference evidence="4" key="2">
    <citation type="submission" date="2023-06" db="EMBL/GenBank/DDBJ databases">
        <authorList>
            <consortium name="Lawrence Berkeley National Laboratory"/>
            <person name="Mondo S.J."/>
            <person name="Hensen N."/>
            <person name="Bonometti L."/>
            <person name="Westerberg I."/>
            <person name="Brannstrom I.O."/>
            <person name="Guillou S."/>
            <person name="Cros-Aarteil S."/>
            <person name="Calhoun S."/>
            <person name="Haridas S."/>
            <person name="Kuo A."/>
            <person name="Pangilinan J."/>
            <person name="Riley R."/>
            <person name="Labutti K."/>
            <person name="Andreopoulos B."/>
            <person name="Lipzen A."/>
            <person name="Chen C."/>
            <person name="Yanf M."/>
            <person name="Daum C."/>
            <person name="Ng V."/>
            <person name="Clum A."/>
            <person name="Steindorff A."/>
            <person name="Ohm R."/>
            <person name="Martin F."/>
            <person name="Silar P."/>
            <person name="Natvig D."/>
            <person name="Lalanne C."/>
            <person name="Gautier V."/>
            <person name="Ament-Velasquez S.L."/>
            <person name="Kruys A."/>
            <person name="Hutchinson M.I."/>
            <person name="Powell A.J."/>
            <person name="Barry K."/>
            <person name="Miller A.N."/>
            <person name="Grigoriev I.V."/>
            <person name="Debuchy R."/>
            <person name="Gladieux P."/>
            <person name="Thoren M.H."/>
            <person name="Johannesson H."/>
        </authorList>
    </citation>
    <scope>NUCLEOTIDE SEQUENCE</scope>
    <source>
        <strain evidence="4">PSN324</strain>
    </source>
</reference>
<feature type="domain" description="SET" evidence="3">
    <location>
        <begin position="156"/>
        <end position="301"/>
    </location>
</feature>
<organism evidence="4 5">
    <name type="scientific">Cladorrhinum samala</name>
    <dbReference type="NCBI Taxonomy" id="585594"/>
    <lineage>
        <taxon>Eukaryota</taxon>
        <taxon>Fungi</taxon>
        <taxon>Dikarya</taxon>
        <taxon>Ascomycota</taxon>
        <taxon>Pezizomycotina</taxon>
        <taxon>Sordariomycetes</taxon>
        <taxon>Sordariomycetidae</taxon>
        <taxon>Sordariales</taxon>
        <taxon>Podosporaceae</taxon>
        <taxon>Cladorrhinum</taxon>
    </lineage>
</organism>
<protein>
    <submittedName>
        <fullName evidence="4">N-lysine methyltransferase SMYD2</fullName>
    </submittedName>
</protein>
<dbReference type="InterPro" id="IPR046341">
    <property type="entry name" value="SET_dom_sf"/>
</dbReference>
<keyword evidence="4" id="KW-0489">Methyltransferase</keyword>
<dbReference type="EMBL" id="MU864975">
    <property type="protein sequence ID" value="KAK4462223.1"/>
    <property type="molecule type" value="Genomic_DNA"/>
</dbReference>
<dbReference type="Proteomes" id="UP001321749">
    <property type="component" value="Unassembled WGS sequence"/>
</dbReference>
<dbReference type="PROSITE" id="PS50280">
    <property type="entry name" value="SET"/>
    <property type="match status" value="1"/>
</dbReference>
<feature type="region of interest" description="Disordered" evidence="1">
    <location>
        <begin position="434"/>
        <end position="471"/>
    </location>
</feature>
<feature type="signal peptide" evidence="2">
    <location>
        <begin position="1"/>
        <end position="26"/>
    </location>
</feature>
<reference evidence="4" key="1">
    <citation type="journal article" date="2023" name="Mol. Phylogenet. Evol.">
        <title>Genome-scale phylogeny and comparative genomics of the fungal order Sordariales.</title>
        <authorList>
            <person name="Hensen N."/>
            <person name="Bonometti L."/>
            <person name="Westerberg I."/>
            <person name="Brannstrom I.O."/>
            <person name="Guillou S."/>
            <person name="Cros-Aarteil S."/>
            <person name="Calhoun S."/>
            <person name="Haridas S."/>
            <person name="Kuo A."/>
            <person name="Mondo S."/>
            <person name="Pangilinan J."/>
            <person name="Riley R."/>
            <person name="LaButti K."/>
            <person name="Andreopoulos B."/>
            <person name="Lipzen A."/>
            <person name="Chen C."/>
            <person name="Yan M."/>
            <person name="Daum C."/>
            <person name="Ng V."/>
            <person name="Clum A."/>
            <person name="Steindorff A."/>
            <person name="Ohm R.A."/>
            <person name="Martin F."/>
            <person name="Silar P."/>
            <person name="Natvig D.O."/>
            <person name="Lalanne C."/>
            <person name="Gautier V."/>
            <person name="Ament-Velasquez S.L."/>
            <person name="Kruys A."/>
            <person name="Hutchinson M.I."/>
            <person name="Powell A.J."/>
            <person name="Barry K."/>
            <person name="Miller A.N."/>
            <person name="Grigoriev I.V."/>
            <person name="Debuchy R."/>
            <person name="Gladieux P."/>
            <person name="Hiltunen Thoren M."/>
            <person name="Johannesson H."/>
        </authorList>
    </citation>
    <scope>NUCLEOTIDE SEQUENCE</scope>
    <source>
        <strain evidence="4">PSN324</strain>
    </source>
</reference>
<dbReference type="CDD" id="cd20071">
    <property type="entry name" value="SET_SMYD"/>
    <property type="match status" value="1"/>
</dbReference>
<feature type="compositionally biased region" description="Basic and acidic residues" evidence="1">
    <location>
        <begin position="434"/>
        <end position="450"/>
    </location>
</feature>
<evidence type="ECO:0000256" key="1">
    <source>
        <dbReference type="SAM" id="MobiDB-lite"/>
    </source>
</evidence>
<proteinExistence type="predicted"/>
<keyword evidence="4" id="KW-0808">Transferase</keyword>
<dbReference type="Pfam" id="PF00856">
    <property type="entry name" value="SET"/>
    <property type="match status" value="1"/>
</dbReference>
<dbReference type="InterPro" id="IPR053185">
    <property type="entry name" value="SET_domain_protein"/>
</dbReference>
<sequence>MLPFFRSNIILWTFFTTSQITYRVKASSSSSQSCINNPEGPLLPLRRHQASLAAGLCPPLVDDETAILTGSWAPWSIPPTCFGPKKGGERSKLCVYTATRHWAGGPVSVITTPEVAANLASYILDPGVPWLERDRGVPFGGEVRAAAAAAAAGSSEPFEVREIPGKGFGVVATRFIPKNTILMGEMPVMLSIMEDVEAWESRDFMKLLHRAANQLPRREQDEVMGLARQNKGYIVYDILNTNTFQVAVDRVAHSGLYPGIARINHACKPNSFTRYSPSTLIMEVVSYRDIQPGEELSISYAPLNILSKDRRSLLQLWGFNCTCSLCADPAASKKSDAHRSRIQEILEDLDKPQTRTVPERIAADIKEVESLTEKEGMTAQTGDLYGIIAEMFLGIGEVDMAKMYAAVAVRNLRHYAGFDSERARSAMEFLGRLDQGERGRERGEVGDNSKEGNGSSRSAAWSDLSLFEVDT</sequence>
<dbReference type="AlphaFoldDB" id="A0AAV9HRJ2"/>
<feature type="chain" id="PRO_5043317241" evidence="2">
    <location>
        <begin position="27"/>
        <end position="471"/>
    </location>
</feature>
<dbReference type="SMART" id="SM00317">
    <property type="entry name" value="SET"/>
    <property type="match status" value="1"/>
</dbReference>
<keyword evidence="5" id="KW-1185">Reference proteome</keyword>